<dbReference type="GO" id="GO:0005737">
    <property type="term" value="C:cytoplasm"/>
    <property type="evidence" value="ECO:0007669"/>
    <property type="project" value="TreeGrafter"/>
</dbReference>
<dbReference type="InterPro" id="IPR016032">
    <property type="entry name" value="Sig_transdc_resp-reg_C-effctor"/>
</dbReference>
<dbReference type="GO" id="GO:0005524">
    <property type="term" value="F:ATP binding"/>
    <property type="evidence" value="ECO:0007669"/>
    <property type="project" value="UniProtKB-KW"/>
</dbReference>
<dbReference type="InterPro" id="IPR000792">
    <property type="entry name" value="Tscrpt_reg_LuxR_C"/>
</dbReference>
<dbReference type="InterPro" id="IPR027417">
    <property type="entry name" value="P-loop_NTPase"/>
</dbReference>
<dbReference type="OrthoDB" id="134933at2"/>
<keyword evidence="1" id="KW-0547">Nucleotide-binding</keyword>
<dbReference type="Pfam" id="PF13191">
    <property type="entry name" value="AAA_16"/>
    <property type="match status" value="1"/>
</dbReference>
<keyword evidence="5" id="KW-1185">Reference proteome</keyword>
<dbReference type="eggNOG" id="COG2909">
    <property type="taxonomic scope" value="Bacteria"/>
</dbReference>
<dbReference type="GO" id="GO:0006355">
    <property type="term" value="P:regulation of DNA-templated transcription"/>
    <property type="evidence" value="ECO:0007669"/>
    <property type="project" value="InterPro"/>
</dbReference>
<dbReference type="Gene3D" id="3.40.50.300">
    <property type="entry name" value="P-loop containing nucleotide triphosphate hydrolases"/>
    <property type="match status" value="1"/>
</dbReference>
<name>I0UWW5_9PSEU</name>
<dbReference type="Proteomes" id="UP000004691">
    <property type="component" value="Unassembled WGS sequence"/>
</dbReference>
<dbReference type="GO" id="GO:0003677">
    <property type="term" value="F:DNA binding"/>
    <property type="evidence" value="ECO:0007669"/>
    <property type="project" value="InterPro"/>
</dbReference>
<keyword evidence="2" id="KW-0067">ATP-binding</keyword>
<evidence type="ECO:0000313" key="5">
    <source>
        <dbReference type="Proteomes" id="UP000004691"/>
    </source>
</evidence>
<dbReference type="SUPFAM" id="SSF46894">
    <property type="entry name" value="C-terminal effector domain of the bipartite response regulators"/>
    <property type="match status" value="1"/>
</dbReference>
<evidence type="ECO:0000259" key="3">
    <source>
        <dbReference type="PROSITE" id="PS50043"/>
    </source>
</evidence>
<evidence type="ECO:0000256" key="2">
    <source>
        <dbReference type="ARBA" id="ARBA00022840"/>
    </source>
</evidence>
<sequence>MSIGRHISTWPPLRKARTMRPLIERHDALETLNRLFTEATKGKGQVALVTGGPASGKTALMDAFTDQLADSGALLLTATGSRAEMRLQMGVIDQLFQSAEPSAGMRGLVTVSTSDTDDDAATPVDVGVSHEVCDTLLEMSRHQPVVIAVDDIQFADQSSLQTLLYVRRRIRSTRLLMLLNEWARPLPTQPLFRAEITRQPHERISLHTLSRHGVAEVAVAVLGKQLSEQEVDHLHTVSGGNPLLLHALIEDHIAEPDRADSTPRVGAAFEHEVLACLHRWDSNLLSLAHGVALLGRDSSPELICQLLDIRAQAAAQGLETLTIAGLLHRQRFRHPVAQRVVLDSIPPDRQSVLHLSAAELLYRQQGNAISVAEHLLATQEALPPWAVEVLRDAAEQVLLRDDLRTAMTFLEQALRSCADTRDRTLIESALARVKWQLTPSSSMPHFAQLQPALREGTIVDSAAVALVRSRLWQGKHSAVREILGTDSGTDVFADIQARAELRLTYAWVYGPEPRKEVRPDSLDDVFGKRDEDEADATLVSGNPWAQAIRALTLVWAEEAPDEAVELAEYVLRNCVFGDTTLEIVLIAVSALIYADRLDRAEHWASLLLKEAIDRHAITWQALIGCISAQIWLRKGNLENALAEASRALGMLNTQGWGVLIGLPLSILLTADAAAGRQGTATERAFRSVPEEVFQTLFGLQYLHGRGHAHLAAGQIFAARSDFEACGELMKQWNMDYPTFIPWRSDLAATHLLMDNTATARDLAAQQLNHPAGVGVRTKGITLRILAATCEPRQRLALLREAVDCLQRCGDRLELARALAELSKAHHQLGEFGRASTIAGRAAEEAKTCHADELVRHLATQPTAELDHQVSVQGLALLSEAERRVAALAAMGHTNREIGRRLRITISTVEQHLTRIYRKLRVDSRAGLPIELYQDKAPADTVRQ</sequence>
<accession>I0UWW5</accession>
<dbReference type="Gene3D" id="1.10.10.10">
    <property type="entry name" value="Winged helix-like DNA-binding domain superfamily/Winged helix DNA-binding domain"/>
    <property type="match status" value="1"/>
</dbReference>
<dbReference type="Pfam" id="PF00196">
    <property type="entry name" value="GerE"/>
    <property type="match status" value="1"/>
</dbReference>
<dbReference type="SUPFAM" id="SSF52540">
    <property type="entry name" value="P-loop containing nucleoside triphosphate hydrolases"/>
    <property type="match status" value="1"/>
</dbReference>
<evidence type="ECO:0000256" key="1">
    <source>
        <dbReference type="ARBA" id="ARBA00022741"/>
    </source>
</evidence>
<dbReference type="SMART" id="SM00421">
    <property type="entry name" value="HTH_LUXR"/>
    <property type="match status" value="1"/>
</dbReference>
<dbReference type="EMBL" id="JH636049">
    <property type="protein sequence ID" value="EID52368.1"/>
    <property type="molecule type" value="Genomic_DNA"/>
</dbReference>
<dbReference type="PANTHER" id="PTHR16305:SF28">
    <property type="entry name" value="GUANYLATE CYCLASE DOMAIN-CONTAINING PROTEIN"/>
    <property type="match status" value="1"/>
</dbReference>
<gene>
    <name evidence="4" type="ORF">SacxiDRAFT_0083</name>
</gene>
<dbReference type="GO" id="GO:0004016">
    <property type="term" value="F:adenylate cyclase activity"/>
    <property type="evidence" value="ECO:0007669"/>
    <property type="project" value="TreeGrafter"/>
</dbReference>
<dbReference type="AlphaFoldDB" id="I0UWW5"/>
<dbReference type="InterPro" id="IPR036388">
    <property type="entry name" value="WH-like_DNA-bd_sf"/>
</dbReference>
<protein>
    <submittedName>
        <fullName evidence="4">Transcriptional regulator, luxR family</fullName>
    </submittedName>
</protein>
<dbReference type="HOGENOM" id="CLU_006850_1_2_11"/>
<dbReference type="PRINTS" id="PR00038">
    <property type="entry name" value="HTHLUXR"/>
</dbReference>
<dbReference type="PANTHER" id="PTHR16305">
    <property type="entry name" value="TESTICULAR SOLUBLE ADENYLYL CYCLASE"/>
    <property type="match status" value="1"/>
</dbReference>
<proteinExistence type="predicted"/>
<dbReference type="Gene3D" id="1.25.40.10">
    <property type="entry name" value="Tetratricopeptide repeat domain"/>
    <property type="match status" value="1"/>
</dbReference>
<dbReference type="PROSITE" id="PS50043">
    <property type="entry name" value="HTH_LUXR_2"/>
    <property type="match status" value="1"/>
</dbReference>
<dbReference type="InterPro" id="IPR011990">
    <property type="entry name" value="TPR-like_helical_dom_sf"/>
</dbReference>
<dbReference type="STRING" id="882086.SacxiDRAFT_0083"/>
<dbReference type="InterPro" id="IPR041664">
    <property type="entry name" value="AAA_16"/>
</dbReference>
<evidence type="ECO:0000313" key="4">
    <source>
        <dbReference type="EMBL" id="EID52368.1"/>
    </source>
</evidence>
<dbReference type="PROSITE" id="PS00622">
    <property type="entry name" value="HTH_LUXR_1"/>
    <property type="match status" value="1"/>
</dbReference>
<organism evidence="4 5">
    <name type="scientific">Saccharomonospora xinjiangensis XJ-54</name>
    <dbReference type="NCBI Taxonomy" id="882086"/>
    <lineage>
        <taxon>Bacteria</taxon>
        <taxon>Bacillati</taxon>
        <taxon>Actinomycetota</taxon>
        <taxon>Actinomycetes</taxon>
        <taxon>Pseudonocardiales</taxon>
        <taxon>Pseudonocardiaceae</taxon>
        <taxon>Saccharomonospora</taxon>
    </lineage>
</organism>
<reference evidence="4 5" key="1">
    <citation type="submission" date="2012-01" db="EMBL/GenBank/DDBJ databases">
        <title>Improved High-Quality Draft sequence of Saccharomonospora xinjiangensis XJ-54.</title>
        <authorList>
            <consortium name="US DOE Joint Genome Institute"/>
            <person name="Lucas S."/>
            <person name="Han J."/>
            <person name="Lapidus A."/>
            <person name="Cheng J.-F."/>
            <person name="Goodwin L."/>
            <person name="Pitluck S."/>
            <person name="Peters L."/>
            <person name="Mikhailova N."/>
            <person name="Teshima H."/>
            <person name="Detter J.C."/>
            <person name="Han C."/>
            <person name="Tapia R."/>
            <person name="Land M."/>
            <person name="Hauser L."/>
            <person name="Kyrpides N."/>
            <person name="Ivanova N."/>
            <person name="Pagani I."/>
            <person name="Brambilla E.-M."/>
            <person name="Klenk H.-P."/>
            <person name="Woyke T."/>
        </authorList>
    </citation>
    <scope>NUCLEOTIDE SEQUENCE [LARGE SCALE GENOMIC DNA]</scope>
    <source>
        <strain evidence="4 5">XJ-54</strain>
    </source>
</reference>
<dbReference type="CDD" id="cd06170">
    <property type="entry name" value="LuxR_C_like"/>
    <property type="match status" value="1"/>
</dbReference>
<feature type="domain" description="HTH luxR-type" evidence="3">
    <location>
        <begin position="870"/>
        <end position="935"/>
    </location>
</feature>